<keyword evidence="7 9" id="KW-0472">Membrane</keyword>
<feature type="transmembrane region" description="Helical" evidence="9">
    <location>
        <begin position="492"/>
        <end position="510"/>
    </location>
</feature>
<feature type="transmembrane region" description="Helical" evidence="9">
    <location>
        <begin position="437"/>
        <end position="455"/>
    </location>
</feature>
<evidence type="ECO:0000256" key="5">
    <source>
        <dbReference type="ARBA" id="ARBA00022692"/>
    </source>
</evidence>
<protein>
    <submittedName>
        <fullName evidence="10">D-alanyl-lipoteichoic acid acyltransferase DltB (MBOAT superfamily)</fullName>
    </submittedName>
</protein>
<feature type="transmembrane region" description="Helical" evidence="9">
    <location>
        <begin position="95"/>
        <end position="116"/>
    </location>
</feature>
<evidence type="ECO:0000256" key="7">
    <source>
        <dbReference type="ARBA" id="ARBA00023136"/>
    </source>
</evidence>
<dbReference type="Pfam" id="PF03062">
    <property type="entry name" value="MBOAT"/>
    <property type="match status" value="1"/>
</dbReference>
<dbReference type="GO" id="GO:0016746">
    <property type="term" value="F:acyltransferase activity"/>
    <property type="evidence" value="ECO:0007669"/>
    <property type="project" value="UniProtKB-KW"/>
</dbReference>
<dbReference type="OrthoDB" id="9805788at2"/>
<comment type="caution">
    <text evidence="10">The sequence shown here is derived from an EMBL/GenBank/DDBJ whole genome shotgun (WGS) entry which is preliminary data.</text>
</comment>
<feature type="transmembrane region" description="Helical" evidence="9">
    <location>
        <begin position="361"/>
        <end position="380"/>
    </location>
</feature>
<dbReference type="PANTHER" id="PTHR13285:SF23">
    <property type="entry name" value="TEICHOIC ACID D-ALANYLTRANSFERASE"/>
    <property type="match status" value="1"/>
</dbReference>
<keyword evidence="8 10" id="KW-0012">Acyltransferase</keyword>
<evidence type="ECO:0000256" key="3">
    <source>
        <dbReference type="ARBA" id="ARBA00022475"/>
    </source>
</evidence>
<dbReference type="InterPro" id="IPR024194">
    <property type="entry name" value="Ac/AlaTfrase_AlgI/DltB"/>
</dbReference>
<dbReference type="GO" id="GO:0005886">
    <property type="term" value="C:plasma membrane"/>
    <property type="evidence" value="ECO:0007669"/>
    <property type="project" value="UniProtKB-SubCell"/>
</dbReference>
<dbReference type="PANTHER" id="PTHR13285">
    <property type="entry name" value="ACYLTRANSFERASE"/>
    <property type="match status" value="1"/>
</dbReference>
<evidence type="ECO:0000256" key="8">
    <source>
        <dbReference type="ARBA" id="ARBA00023315"/>
    </source>
</evidence>
<keyword evidence="5 9" id="KW-0812">Transmembrane</keyword>
<gene>
    <name evidence="10" type="ORF">BGX16_2608</name>
</gene>
<feature type="transmembrane region" description="Helical" evidence="9">
    <location>
        <begin position="252"/>
        <end position="273"/>
    </location>
</feature>
<feature type="transmembrane region" description="Helical" evidence="9">
    <location>
        <begin position="67"/>
        <end position="86"/>
    </location>
</feature>
<dbReference type="InterPro" id="IPR028362">
    <property type="entry name" value="AlgI"/>
</dbReference>
<feature type="transmembrane region" description="Helical" evidence="9">
    <location>
        <begin position="549"/>
        <end position="568"/>
    </location>
</feature>
<accession>A0A2M9AA55</accession>
<feature type="transmembrane region" description="Helical" evidence="9">
    <location>
        <begin position="183"/>
        <end position="203"/>
    </location>
</feature>
<sequence>MTDITSLLQSIFLFDPSKPLIFTQFYFWAFFAVIFALFTFLHSKVMLRNAFLFFASLFFYYKTSGSYLVLLVFCVVVNFFGGRLLYKMEQSKRKIALLVSLVVIDLLTLGYFKYAYFFLDVLHQLFGINLKVYNFFAAASNSIFKTQSLVDQIILPVGISFFTFQAISYCVDVYKKSVPAITNLFDFGFYLTFFPQLVAGPIIRADKFIPQLHRKFFLSHHEFGMAMFWILNGLAKKIIMSDFLATQFVDRVFETPLLFTGFENFLALFAYSLQVYADFSGYTDIATGVALLMGFHLPQNFNSPYKADKPAEFWHRWHMSLSRWLRDYIYIPLGGNRGSGFGTFFWTAVISAIAIMLSGSVWVASALGVLYLSLGLWAYFKPDSRKTISKHMNAMITQLMGGLWHGASWNFIIWGGLNGLGMIANTQWSKQKIEVRAILMFVITAAAIIACKYHFEPAFGIAAVWCGVIFFGIYANMIYNLFATRSLPKLRYAWNVLLTFVFITSTRLFFRAGSNLDPAEANEVAWETARNMIHQIGSPWDLSIVPQQAFAHLSIILVFLLGMAIHWLPNHFKRWYRMVFCHLPVWAMIAFAVVACFVIYQFSSADSPPFIYFQF</sequence>
<dbReference type="InterPro" id="IPR004299">
    <property type="entry name" value="MBOAT_fam"/>
</dbReference>
<feature type="transmembrane region" description="Helical" evidence="9">
    <location>
        <begin position="580"/>
        <end position="602"/>
    </location>
</feature>
<feature type="transmembrane region" description="Helical" evidence="9">
    <location>
        <begin position="223"/>
        <end position="240"/>
    </location>
</feature>
<comment type="similarity">
    <text evidence="2">Belongs to the membrane-bound acyltransferase family.</text>
</comment>
<comment type="subcellular location">
    <subcellularLocation>
        <location evidence="1">Cell membrane</location>
        <topology evidence="1">Multi-pass membrane protein</topology>
    </subcellularLocation>
</comment>
<keyword evidence="11" id="KW-1185">Reference proteome</keyword>
<feature type="transmembrane region" description="Helical" evidence="9">
    <location>
        <begin position="153"/>
        <end position="171"/>
    </location>
</feature>
<dbReference type="AlphaFoldDB" id="A0A2M9AA55"/>
<evidence type="ECO:0000256" key="6">
    <source>
        <dbReference type="ARBA" id="ARBA00022989"/>
    </source>
</evidence>
<feature type="transmembrane region" description="Helical" evidence="9">
    <location>
        <begin position="328"/>
        <end position="355"/>
    </location>
</feature>
<proteinExistence type="inferred from homology"/>
<evidence type="ECO:0000313" key="10">
    <source>
        <dbReference type="EMBL" id="PJJ42574.1"/>
    </source>
</evidence>
<dbReference type="EMBL" id="PGEX01000001">
    <property type="protein sequence ID" value="PJJ42574.1"/>
    <property type="molecule type" value="Genomic_DNA"/>
</dbReference>
<dbReference type="RefSeq" id="WP_100426422.1">
    <property type="nucleotide sequence ID" value="NZ_PGEX01000001.1"/>
</dbReference>
<evidence type="ECO:0000256" key="2">
    <source>
        <dbReference type="ARBA" id="ARBA00010323"/>
    </source>
</evidence>
<evidence type="ECO:0000313" key="11">
    <source>
        <dbReference type="Proteomes" id="UP000231134"/>
    </source>
</evidence>
<evidence type="ECO:0000256" key="1">
    <source>
        <dbReference type="ARBA" id="ARBA00004651"/>
    </source>
</evidence>
<keyword evidence="4 10" id="KW-0808">Transferase</keyword>
<name>A0A2M9AA55_9BACT</name>
<reference evidence="10 11" key="1">
    <citation type="submission" date="2017-11" db="EMBL/GenBank/DDBJ databases">
        <title>Animal gut microbial communities from fecal samples from Wisconsin, USA.</title>
        <authorList>
            <person name="Neumann A."/>
        </authorList>
    </citation>
    <scope>NUCLEOTIDE SEQUENCE [LARGE SCALE GENOMIC DNA]</scope>
    <source>
        <strain evidence="10 11">UWS3</strain>
    </source>
</reference>
<dbReference type="GO" id="GO:0042121">
    <property type="term" value="P:alginic acid biosynthetic process"/>
    <property type="evidence" value="ECO:0007669"/>
    <property type="project" value="InterPro"/>
</dbReference>
<dbReference type="Proteomes" id="UP000231134">
    <property type="component" value="Unassembled WGS sequence"/>
</dbReference>
<keyword evidence="6 9" id="KW-1133">Transmembrane helix</keyword>
<evidence type="ECO:0000256" key="4">
    <source>
        <dbReference type="ARBA" id="ARBA00022679"/>
    </source>
</evidence>
<organism evidence="10 11">
    <name type="scientific">Hallerella succinigenes</name>
    <dbReference type="NCBI Taxonomy" id="1896222"/>
    <lineage>
        <taxon>Bacteria</taxon>
        <taxon>Pseudomonadati</taxon>
        <taxon>Fibrobacterota</taxon>
        <taxon>Fibrobacteria</taxon>
        <taxon>Fibrobacterales</taxon>
        <taxon>Fibrobacteraceae</taxon>
        <taxon>Hallerella</taxon>
    </lineage>
</organism>
<dbReference type="PIRSF" id="PIRSF016636">
    <property type="entry name" value="AlgI_DltB"/>
    <property type="match status" value="1"/>
</dbReference>
<feature type="transmembrane region" description="Helical" evidence="9">
    <location>
        <begin position="461"/>
        <end position="480"/>
    </location>
</feature>
<dbReference type="PIRSF" id="PIRSF500217">
    <property type="entry name" value="AlgI"/>
    <property type="match status" value="1"/>
</dbReference>
<keyword evidence="3" id="KW-1003">Cell membrane</keyword>
<dbReference type="InterPro" id="IPR051085">
    <property type="entry name" value="MB_O-acyltransferase"/>
</dbReference>
<feature type="transmembrane region" description="Helical" evidence="9">
    <location>
        <begin position="20"/>
        <end position="38"/>
    </location>
</feature>
<evidence type="ECO:0000256" key="9">
    <source>
        <dbReference type="SAM" id="Phobius"/>
    </source>
</evidence>